<dbReference type="GO" id="GO:0008237">
    <property type="term" value="F:metallopeptidase activity"/>
    <property type="evidence" value="ECO:0007669"/>
    <property type="project" value="UniProtKB-KW"/>
</dbReference>
<sequence length="286" mass="33142">MRTIYVFIVLLFWSCSQQPQLKVPHFKGLQEVDEPLPLPEASDWRAQHKEKPQTFVDFSKREVVKVDEERFVIYLQPIGTFSNEENRLIQDVQKYLSAFYQTQVTLAQPMDSTVIPETGKRFVAGKVQWKTGPILHEVLQPTQYPNAVVVMAITPTDLYPQESWNFVFGQASYTERVGVSSFHRLYVANNYRLTLQRLVKTSVHEIGHMFSLAHCLHAKCVMNGTNSLQESDRQPMYACSECLAKLDVHRSWDLKKRMEDLIGLSESFHFESDCVHLKKQKKAMEL</sequence>
<evidence type="ECO:0000313" key="8">
    <source>
        <dbReference type="Proteomes" id="UP000184147"/>
    </source>
</evidence>
<gene>
    <name evidence="7" type="ORF">SAMN05444377_10584</name>
</gene>
<dbReference type="GO" id="GO:0006508">
    <property type="term" value="P:proteolysis"/>
    <property type="evidence" value="ECO:0007669"/>
    <property type="project" value="UniProtKB-KW"/>
</dbReference>
<keyword evidence="6" id="KW-0482">Metalloprotease</keyword>
<proteinExistence type="predicted"/>
<keyword evidence="3" id="KW-0479">Metal-binding</keyword>
<name>A0A1M4ZZG8_9FLAO</name>
<dbReference type="EMBL" id="FQVQ01000005">
    <property type="protein sequence ID" value="SHF23364.1"/>
    <property type="molecule type" value="Genomic_DNA"/>
</dbReference>
<dbReference type="SUPFAM" id="SSF55486">
    <property type="entry name" value="Metalloproteases ('zincins'), catalytic domain"/>
    <property type="match status" value="1"/>
</dbReference>
<dbReference type="AlphaFoldDB" id="A0A1M4ZZG8"/>
<evidence type="ECO:0000256" key="5">
    <source>
        <dbReference type="ARBA" id="ARBA00022833"/>
    </source>
</evidence>
<evidence type="ECO:0000256" key="2">
    <source>
        <dbReference type="ARBA" id="ARBA00022670"/>
    </source>
</evidence>
<dbReference type="PANTHER" id="PTHR15910">
    <property type="entry name" value="ARCHAEMETZINCIN"/>
    <property type="match status" value="1"/>
</dbReference>
<comment type="cofactor">
    <cofactor evidence="1">
        <name>Zn(2+)</name>
        <dbReference type="ChEBI" id="CHEBI:29105"/>
    </cofactor>
</comment>
<dbReference type="CDD" id="cd11375">
    <property type="entry name" value="Peptidase_M54"/>
    <property type="match status" value="1"/>
</dbReference>
<dbReference type="STRING" id="1124188.SAMN05444377_10584"/>
<keyword evidence="5" id="KW-0862">Zinc</keyword>
<reference evidence="7 8" key="1">
    <citation type="submission" date="2016-11" db="EMBL/GenBank/DDBJ databases">
        <authorList>
            <person name="Jaros S."/>
            <person name="Januszkiewicz K."/>
            <person name="Wedrychowicz H."/>
        </authorList>
    </citation>
    <scope>NUCLEOTIDE SEQUENCE [LARGE SCALE GENOMIC DNA]</scope>
    <source>
        <strain evidence="7 8">DSM 25660</strain>
    </source>
</reference>
<dbReference type="OrthoDB" id="9784246at2"/>
<dbReference type="Proteomes" id="UP000184147">
    <property type="component" value="Unassembled WGS sequence"/>
</dbReference>
<dbReference type="GO" id="GO:0046872">
    <property type="term" value="F:metal ion binding"/>
    <property type="evidence" value="ECO:0007669"/>
    <property type="project" value="UniProtKB-KW"/>
</dbReference>
<protein>
    <submittedName>
        <fullName evidence="7">Archaemetzincin</fullName>
    </submittedName>
</protein>
<accession>A0A1M4ZZG8</accession>
<evidence type="ECO:0000256" key="6">
    <source>
        <dbReference type="ARBA" id="ARBA00023049"/>
    </source>
</evidence>
<evidence type="ECO:0000256" key="3">
    <source>
        <dbReference type="ARBA" id="ARBA00022723"/>
    </source>
</evidence>
<dbReference type="RefSeq" id="WP_143161735.1">
    <property type="nucleotide sequence ID" value="NZ_FQVQ01000005.1"/>
</dbReference>
<dbReference type="Pfam" id="PF07998">
    <property type="entry name" value="Peptidase_M54"/>
    <property type="match status" value="1"/>
</dbReference>
<evidence type="ECO:0000256" key="1">
    <source>
        <dbReference type="ARBA" id="ARBA00001947"/>
    </source>
</evidence>
<evidence type="ECO:0000313" key="7">
    <source>
        <dbReference type="EMBL" id="SHF23364.1"/>
    </source>
</evidence>
<dbReference type="InterPro" id="IPR012962">
    <property type="entry name" value="Pept_M54_archaemetzincn"/>
</dbReference>
<keyword evidence="4" id="KW-0378">Hydrolase</keyword>
<organism evidence="7 8">
    <name type="scientific">Flavobacterium fontis</name>
    <dbReference type="NCBI Taxonomy" id="1124188"/>
    <lineage>
        <taxon>Bacteria</taxon>
        <taxon>Pseudomonadati</taxon>
        <taxon>Bacteroidota</taxon>
        <taxon>Flavobacteriia</taxon>
        <taxon>Flavobacteriales</taxon>
        <taxon>Flavobacteriaceae</taxon>
        <taxon>Flavobacterium</taxon>
    </lineage>
</organism>
<dbReference type="Gene3D" id="3.40.390.10">
    <property type="entry name" value="Collagenase (Catalytic Domain)"/>
    <property type="match status" value="1"/>
</dbReference>
<dbReference type="InterPro" id="IPR024079">
    <property type="entry name" value="MetalloPept_cat_dom_sf"/>
</dbReference>
<evidence type="ECO:0000256" key="4">
    <source>
        <dbReference type="ARBA" id="ARBA00022801"/>
    </source>
</evidence>
<keyword evidence="8" id="KW-1185">Reference proteome</keyword>
<keyword evidence="2" id="KW-0645">Protease</keyword>
<dbReference type="PANTHER" id="PTHR15910:SF1">
    <property type="entry name" value="ARCHAEMETZINCIN-2"/>
    <property type="match status" value="1"/>
</dbReference>